<feature type="compositionally biased region" description="Basic and acidic residues" evidence="1">
    <location>
        <begin position="148"/>
        <end position="158"/>
    </location>
</feature>
<protein>
    <submittedName>
        <fullName evidence="2">Uncharacterized protein</fullName>
    </submittedName>
</protein>
<dbReference type="EMBL" id="BKCJ010000106">
    <property type="protein sequence ID" value="GEU29846.1"/>
    <property type="molecule type" value="Genomic_DNA"/>
</dbReference>
<accession>A0A699GRI8</accession>
<evidence type="ECO:0000313" key="2">
    <source>
        <dbReference type="EMBL" id="GEU29846.1"/>
    </source>
</evidence>
<sequence>MQKRRNDVKARTTLLLALPNTHQLRFNKYKTAQELRFRDTGANLQHTTELSGDDATIKGRNMEIGEEAGVKKSTERGSNNTKELVNVLTSMDAANILTSRVQAVSVPPVAEVSTVGVPTASGLFPTVSAIFSTASMVTPYSRHLRGTSAKDKGKEKMVESNTPKKKKLQEQIDVQVAREIEEEMAREDQRMNEQIHLQEYEQFAAYLTIRENIELINELVKCQDHHVKILKYQAQQIRPLSKKEQREFYISILRSHSGWKTKHFRGMTLEEIREKFIPIWKQIEDFVPMSSKEESKRFKRKGLRLEH</sequence>
<name>A0A699GRI8_TANCI</name>
<organism evidence="2">
    <name type="scientific">Tanacetum cinerariifolium</name>
    <name type="common">Dalmatian daisy</name>
    <name type="synonym">Chrysanthemum cinerariifolium</name>
    <dbReference type="NCBI Taxonomy" id="118510"/>
    <lineage>
        <taxon>Eukaryota</taxon>
        <taxon>Viridiplantae</taxon>
        <taxon>Streptophyta</taxon>
        <taxon>Embryophyta</taxon>
        <taxon>Tracheophyta</taxon>
        <taxon>Spermatophyta</taxon>
        <taxon>Magnoliopsida</taxon>
        <taxon>eudicotyledons</taxon>
        <taxon>Gunneridae</taxon>
        <taxon>Pentapetalae</taxon>
        <taxon>asterids</taxon>
        <taxon>campanulids</taxon>
        <taxon>Asterales</taxon>
        <taxon>Asteraceae</taxon>
        <taxon>Asteroideae</taxon>
        <taxon>Anthemideae</taxon>
        <taxon>Anthemidinae</taxon>
        <taxon>Tanacetum</taxon>
    </lineage>
</organism>
<feature type="region of interest" description="Disordered" evidence="1">
    <location>
        <begin position="145"/>
        <end position="165"/>
    </location>
</feature>
<gene>
    <name evidence="2" type="ORF">Tci_001824</name>
</gene>
<reference evidence="2" key="1">
    <citation type="journal article" date="2019" name="Sci. Rep.">
        <title>Draft genome of Tanacetum cinerariifolium, the natural source of mosquito coil.</title>
        <authorList>
            <person name="Yamashiro T."/>
            <person name="Shiraishi A."/>
            <person name="Satake H."/>
            <person name="Nakayama K."/>
        </authorList>
    </citation>
    <scope>NUCLEOTIDE SEQUENCE</scope>
</reference>
<proteinExistence type="predicted"/>
<evidence type="ECO:0000256" key="1">
    <source>
        <dbReference type="SAM" id="MobiDB-lite"/>
    </source>
</evidence>
<dbReference type="AlphaFoldDB" id="A0A699GRI8"/>
<comment type="caution">
    <text evidence="2">The sequence shown here is derived from an EMBL/GenBank/DDBJ whole genome shotgun (WGS) entry which is preliminary data.</text>
</comment>